<evidence type="ECO:0000313" key="3">
    <source>
        <dbReference type="Proteomes" id="UP000694920"/>
    </source>
</evidence>
<sequence>MGHSAVILLYINIVFLALNLGQIKGIQTGNKLYPKKYSHTILRRINPNWDDIATENLIHDTRRVFNTKYGRSDYFDIKSPHRQKRFVIPNNSSTSTDVTWKPPKKTHAKNIMRIKHKSLKKANDLSMNKHINGTAKKSIKEKPHHNSHPPSINKLTTHKPTTSSKVKVSNFSIISDATTVIIDTPRNSINHSKIN</sequence>
<keyword evidence="3" id="KW-1185">Reference proteome</keyword>
<keyword evidence="2" id="KW-0812">Transmembrane</keyword>
<feature type="compositionally biased region" description="Basic residues" evidence="1">
    <location>
        <begin position="137"/>
        <end position="147"/>
    </location>
</feature>
<feature type="region of interest" description="Disordered" evidence="1">
    <location>
        <begin position="136"/>
        <end position="164"/>
    </location>
</feature>
<organism evidence="3 4">
    <name type="scientific">Cephus cinctus</name>
    <name type="common">Wheat stem sawfly</name>
    <dbReference type="NCBI Taxonomy" id="211228"/>
    <lineage>
        <taxon>Eukaryota</taxon>
        <taxon>Metazoa</taxon>
        <taxon>Ecdysozoa</taxon>
        <taxon>Arthropoda</taxon>
        <taxon>Hexapoda</taxon>
        <taxon>Insecta</taxon>
        <taxon>Pterygota</taxon>
        <taxon>Neoptera</taxon>
        <taxon>Endopterygota</taxon>
        <taxon>Hymenoptera</taxon>
        <taxon>Cephoidea</taxon>
        <taxon>Cephidae</taxon>
        <taxon>Cephus</taxon>
    </lineage>
</organism>
<evidence type="ECO:0000256" key="1">
    <source>
        <dbReference type="SAM" id="MobiDB-lite"/>
    </source>
</evidence>
<evidence type="ECO:0000313" key="4">
    <source>
        <dbReference type="RefSeq" id="XP_015584764.1"/>
    </source>
</evidence>
<dbReference type="AlphaFoldDB" id="A0AAJ7BFE4"/>
<reference evidence="4" key="1">
    <citation type="submission" date="2025-08" db="UniProtKB">
        <authorList>
            <consortium name="RefSeq"/>
        </authorList>
    </citation>
    <scope>IDENTIFICATION</scope>
</reference>
<proteinExistence type="predicted"/>
<feature type="transmembrane region" description="Helical" evidence="2">
    <location>
        <begin position="6"/>
        <end position="26"/>
    </location>
</feature>
<accession>A0AAJ7BFE4</accession>
<name>A0AAJ7BFE4_CEPCN</name>
<evidence type="ECO:0000256" key="2">
    <source>
        <dbReference type="SAM" id="Phobius"/>
    </source>
</evidence>
<keyword evidence="2" id="KW-0472">Membrane</keyword>
<gene>
    <name evidence="4" type="primary">LOC107262754</name>
</gene>
<dbReference type="RefSeq" id="XP_015584764.1">
    <property type="nucleotide sequence ID" value="XM_015729278.2"/>
</dbReference>
<dbReference type="GeneID" id="107262754"/>
<dbReference type="Proteomes" id="UP000694920">
    <property type="component" value="Unplaced"/>
</dbReference>
<protein>
    <submittedName>
        <fullName evidence="4">Uncharacterized protein LOC107262754</fullName>
    </submittedName>
</protein>
<feature type="compositionally biased region" description="Polar residues" evidence="1">
    <location>
        <begin position="148"/>
        <end position="164"/>
    </location>
</feature>
<dbReference type="KEGG" id="ccin:107262754"/>
<keyword evidence="2" id="KW-1133">Transmembrane helix</keyword>